<keyword evidence="3" id="KW-1185">Reference proteome</keyword>
<dbReference type="Proteomes" id="UP000299102">
    <property type="component" value="Unassembled WGS sequence"/>
</dbReference>
<evidence type="ECO:0000256" key="1">
    <source>
        <dbReference type="SAM" id="MobiDB-lite"/>
    </source>
</evidence>
<proteinExistence type="predicted"/>
<evidence type="ECO:0000313" key="3">
    <source>
        <dbReference type="Proteomes" id="UP000299102"/>
    </source>
</evidence>
<feature type="region of interest" description="Disordered" evidence="1">
    <location>
        <begin position="30"/>
        <end position="68"/>
    </location>
</feature>
<dbReference type="AlphaFoldDB" id="A0A4C1VMR1"/>
<organism evidence="2 3">
    <name type="scientific">Eumeta variegata</name>
    <name type="common">Bagworm moth</name>
    <name type="synonym">Eumeta japonica</name>
    <dbReference type="NCBI Taxonomy" id="151549"/>
    <lineage>
        <taxon>Eukaryota</taxon>
        <taxon>Metazoa</taxon>
        <taxon>Ecdysozoa</taxon>
        <taxon>Arthropoda</taxon>
        <taxon>Hexapoda</taxon>
        <taxon>Insecta</taxon>
        <taxon>Pterygota</taxon>
        <taxon>Neoptera</taxon>
        <taxon>Endopterygota</taxon>
        <taxon>Lepidoptera</taxon>
        <taxon>Glossata</taxon>
        <taxon>Ditrysia</taxon>
        <taxon>Tineoidea</taxon>
        <taxon>Psychidae</taxon>
        <taxon>Oiketicinae</taxon>
        <taxon>Eumeta</taxon>
    </lineage>
</organism>
<evidence type="ECO:0000313" key="2">
    <source>
        <dbReference type="EMBL" id="GBP39184.1"/>
    </source>
</evidence>
<protein>
    <submittedName>
        <fullName evidence="2">Uncharacterized protein</fullName>
    </submittedName>
</protein>
<sequence length="137" mass="14347">MVPPNDLYHTSWAVGKDGVGGEAAAVAAAAESATCRSEDGTSPSTGESEKSSSAPGRAALPNHTTATTITARRLAQEVASLKAAMTDMTKILISILGSIKEGQDPTQNILEGLTLAGGRFEPQNPVLEPRRHHWEDL</sequence>
<comment type="caution">
    <text evidence="2">The sequence shown here is derived from an EMBL/GenBank/DDBJ whole genome shotgun (WGS) entry which is preliminary data.</text>
</comment>
<reference evidence="2 3" key="1">
    <citation type="journal article" date="2019" name="Commun. Biol.">
        <title>The bagworm genome reveals a unique fibroin gene that provides high tensile strength.</title>
        <authorList>
            <person name="Kono N."/>
            <person name="Nakamura H."/>
            <person name="Ohtoshi R."/>
            <person name="Tomita M."/>
            <person name="Numata K."/>
            <person name="Arakawa K."/>
        </authorList>
    </citation>
    <scope>NUCLEOTIDE SEQUENCE [LARGE SCALE GENOMIC DNA]</scope>
</reference>
<dbReference type="EMBL" id="BGZK01000361">
    <property type="protein sequence ID" value="GBP39184.1"/>
    <property type="molecule type" value="Genomic_DNA"/>
</dbReference>
<name>A0A4C1VMR1_EUMVA</name>
<accession>A0A4C1VMR1</accession>
<gene>
    <name evidence="2" type="ORF">EVAR_26970_1</name>
</gene>